<name>A0A1X6WSW8_9MICO</name>
<organism evidence="5 6">
    <name type="scientific">Brachybacterium nesterenkovii</name>
    <dbReference type="NCBI Taxonomy" id="47847"/>
    <lineage>
        <taxon>Bacteria</taxon>
        <taxon>Bacillati</taxon>
        <taxon>Actinomycetota</taxon>
        <taxon>Actinomycetes</taxon>
        <taxon>Micrococcales</taxon>
        <taxon>Dermabacteraceae</taxon>
        <taxon>Brachybacterium</taxon>
    </lineage>
</organism>
<evidence type="ECO:0000313" key="5">
    <source>
        <dbReference type="EMBL" id="SLM87911.1"/>
    </source>
</evidence>
<dbReference type="InterPro" id="IPR018060">
    <property type="entry name" value="HTH_AraC"/>
</dbReference>
<gene>
    <name evidence="5" type="ORF">FM110_00600</name>
</gene>
<evidence type="ECO:0000313" key="6">
    <source>
        <dbReference type="Proteomes" id="UP000195981"/>
    </source>
</evidence>
<proteinExistence type="predicted"/>
<dbReference type="Pfam" id="PF20240">
    <property type="entry name" value="DUF6597"/>
    <property type="match status" value="1"/>
</dbReference>
<dbReference type="PROSITE" id="PS01124">
    <property type="entry name" value="HTH_ARAC_FAMILY_2"/>
    <property type="match status" value="1"/>
</dbReference>
<keyword evidence="3" id="KW-0804">Transcription</keyword>
<reference evidence="5 6" key="1">
    <citation type="submission" date="2017-02" db="EMBL/GenBank/DDBJ databases">
        <authorList>
            <person name="Peterson S.W."/>
        </authorList>
    </citation>
    <scope>NUCLEOTIDE SEQUENCE [LARGE SCALE GENOMIC DNA]</scope>
    <source>
        <strain evidence="5 6">CIP104813</strain>
    </source>
</reference>
<dbReference type="Gene3D" id="1.10.10.60">
    <property type="entry name" value="Homeodomain-like"/>
    <property type="match status" value="1"/>
</dbReference>
<dbReference type="AlphaFoldDB" id="A0A1X6WSW8"/>
<dbReference type="PANTHER" id="PTHR46796">
    <property type="entry name" value="HTH-TYPE TRANSCRIPTIONAL ACTIVATOR RHAS-RELATED"/>
    <property type="match status" value="1"/>
</dbReference>
<evidence type="ECO:0000256" key="2">
    <source>
        <dbReference type="ARBA" id="ARBA00023125"/>
    </source>
</evidence>
<evidence type="ECO:0000259" key="4">
    <source>
        <dbReference type="PROSITE" id="PS01124"/>
    </source>
</evidence>
<accession>A0A1X6WSW8</accession>
<dbReference type="EMBL" id="FWFG01000007">
    <property type="protein sequence ID" value="SLM87911.1"/>
    <property type="molecule type" value="Genomic_DNA"/>
</dbReference>
<dbReference type="PROSITE" id="PS00041">
    <property type="entry name" value="HTH_ARAC_FAMILY_1"/>
    <property type="match status" value="1"/>
</dbReference>
<dbReference type="InterPro" id="IPR009057">
    <property type="entry name" value="Homeodomain-like_sf"/>
</dbReference>
<dbReference type="Pfam" id="PF12833">
    <property type="entry name" value="HTH_18"/>
    <property type="match status" value="1"/>
</dbReference>
<keyword evidence="2" id="KW-0238">DNA-binding</keyword>
<dbReference type="PANTHER" id="PTHR46796:SF15">
    <property type="entry name" value="BLL1074 PROTEIN"/>
    <property type="match status" value="1"/>
</dbReference>
<dbReference type="RefSeq" id="WP_200810130.1">
    <property type="nucleotide sequence ID" value="NZ_FWFG01000007.1"/>
</dbReference>
<keyword evidence="6" id="KW-1185">Reference proteome</keyword>
<dbReference type="InterPro" id="IPR018062">
    <property type="entry name" value="HTH_AraC-typ_CS"/>
</dbReference>
<dbReference type="SMART" id="SM00342">
    <property type="entry name" value="HTH_ARAC"/>
    <property type="match status" value="1"/>
</dbReference>
<dbReference type="SUPFAM" id="SSF46689">
    <property type="entry name" value="Homeodomain-like"/>
    <property type="match status" value="1"/>
</dbReference>
<sequence>MGTRPTDDIEPAHLRDAADRTFSIARYEAPPHLSAWLRRFWIPVWDVPEQRSSVQSVLQHPVCIAVTTPAYSRLAGPDRGISRTELRGRSWALGLLFAPAAGVHLAGGPVGALTDGWRDLDDVPIATGLTSQVRDLMTDDPLDEQRHARVRSLWEERLERLGDPDEESLFVNEIVGIIETDRTIRSVAALSRRLDISERSLQRLTVRRLGLSPAWLVRRRRLHEASARLRWGSESLAEIAAELGYADQAHFSRDIRTVTGMTPRQIMRRGRADQQTATERPAARA</sequence>
<keyword evidence="1" id="KW-0805">Transcription regulation</keyword>
<protein>
    <submittedName>
        <fullName evidence="5">Transcriptional regulator, AraC family</fullName>
    </submittedName>
</protein>
<feature type="domain" description="HTH araC/xylS-type" evidence="4">
    <location>
        <begin position="172"/>
        <end position="269"/>
    </location>
</feature>
<evidence type="ECO:0000256" key="3">
    <source>
        <dbReference type="ARBA" id="ARBA00023163"/>
    </source>
</evidence>
<dbReference type="GO" id="GO:0043565">
    <property type="term" value="F:sequence-specific DNA binding"/>
    <property type="evidence" value="ECO:0007669"/>
    <property type="project" value="InterPro"/>
</dbReference>
<dbReference type="GO" id="GO:0003700">
    <property type="term" value="F:DNA-binding transcription factor activity"/>
    <property type="evidence" value="ECO:0007669"/>
    <property type="project" value="InterPro"/>
</dbReference>
<evidence type="ECO:0000256" key="1">
    <source>
        <dbReference type="ARBA" id="ARBA00023015"/>
    </source>
</evidence>
<dbReference type="InterPro" id="IPR046532">
    <property type="entry name" value="DUF6597"/>
</dbReference>
<dbReference type="Proteomes" id="UP000195981">
    <property type="component" value="Unassembled WGS sequence"/>
</dbReference>
<dbReference type="InterPro" id="IPR050204">
    <property type="entry name" value="AraC_XylS_family_regulators"/>
</dbReference>